<proteinExistence type="inferred from homology"/>
<dbReference type="GO" id="GO:0022857">
    <property type="term" value="F:transmembrane transporter activity"/>
    <property type="evidence" value="ECO:0007669"/>
    <property type="project" value="InterPro"/>
</dbReference>
<evidence type="ECO:0000256" key="1">
    <source>
        <dbReference type="ARBA" id="ARBA00004651"/>
    </source>
</evidence>
<evidence type="ECO:0000256" key="3">
    <source>
        <dbReference type="ARBA" id="ARBA00022692"/>
    </source>
</evidence>
<dbReference type="Pfam" id="PF07690">
    <property type="entry name" value="MFS_1"/>
    <property type="match status" value="1"/>
</dbReference>
<comment type="subcellular location">
    <subcellularLocation>
        <location evidence="1">Cell membrane</location>
        <topology evidence="1">Multi-pass membrane protein</topology>
    </subcellularLocation>
</comment>
<dbReference type="AlphaFoldDB" id="A0A232LUB3"/>
<evidence type="ECO:0000313" key="9">
    <source>
        <dbReference type="Proteomes" id="UP000243515"/>
    </source>
</evidence>
<dbReference type="Proteomes" id="UP000243515">
    <property type="component" value="Unassembled WGS sequence"/>
</dbReference>
<comment type="caution">
    <text evidence="8">The sequence shown here is derived from an EMBL/GenBank/DDBJ whole genome shotgun (WGS) entry which is preliminary data.</text>
</comment>
<protein>
    <recommendedName>
        <fullName evidence="7">Major facilitator superfamily (MFS) profile domain-containing protein</fullName>
    </recommendedName>
</protein>
<gene>
    <name evidence="8" type="ORF">Egran_04529</name>
</gene>
<sequence>MTMVKHQDSNDVKSVEKLAPLNDELNMTSLNDSMNASRSQDDSSAVEAAHARYRYSSSHRLHQVASKTVVSFGPDDPDYPVNWSMKKKAFISVAGIMQVMNSTIGSSLPSGAIPYIAHDFHVTSHEGLVLPISLYIVGYVVGPLFFGPISEAYGRKVPQLIAFLLFNIFTMSCALTTSFTSLLILRLFCGIMASAPIAIVGGLLADIETDPTRRGRVMAYFMATTTFGPVVGPWVSGFVSPINWRLTFWIGLIIAVLTLPFVALMPETYAPVILQQRARRLRKEMGNASILAPLDLENRNLKATLVVNLTRPIRMIFHESIVSLTCLYTSLAYAIFYLYFQAYPMVFQGIYGMSAGVAGLCFLPIGLGSFISCGIFLWYDGFLARAKARGAEWAQIEEYRRLPLACVGGPLYVVSLFWLGWTASANIHWVAPMLSGVVFGIAYMLIFMAMLNYLSDAYAAFAASAQSAASCSRSIFGAVLPLAAKSMFDRLGIHWGCSVLAFVSLGLCVIPFAFIRYGSDIRKNSTFSQYLLQMREAEQRENEARKHDIELQAQAQAEARVQAVARAHMSIKADPAIIVIQTDEKDLEHMATCLRDSSSR</sequence>
<dbReference type="OrthoDB" id="5141738at2759"/>
<feature type="transmembrane region" description="Helical" evidence="6">
    <location>
        <begin position="128"/>
        <end position="148"/>
    </location>
</feature>
<dbReference type="PROSITE" id="PS50850">
    <property type="entry name" value="MFS"/>
    <property type="match status" value="1"/>
</dbReference>
<dbReference type="InterPro" id="IPR011701">
    <property type="entry name" value="MFS"/>
</dbReference>
<feature type="transmembrane region" description="Helical" evidence="6">
    <location>
        <begin position="321"/>
        <end position="340"/>
    </location>
</feature>
<dbReference type="SUPFAM" id="SSF103473">
    <property type="entry name" value="MFS general substrate transporter"/>
    <property type="match status" value="1"/>
</dbReference>
<keyword evidence="4 6" id="KW-1133">Transmembrane helix</keyword>
<accession>A0A232LUB3</accession>
<keyword evidence="3 6" id="KW-0812">Transmembrane</keyword>
<dbReference type="CDD" id="cd17323">
    <property type="entry name" value="MFS_Tpo1_MDR_like"/>
    <property type="match status" value="1"/>
</dbReference>
<evidence type="ECO:0000259" key="7">
    <source>
        <dbReference type="PROSITE" id="PS50850"/>
    </source>
</evidence>
<dbReference type="FunFam" id="1.20.1250.20:FF:000082">
    <property type="entry name" value="MFS multidrug transporter, putative"/>
    <property type="match status" value="1"/>
</dbReference>
<feature type="transmembrane region" description="Helical" evidence="6">
    <location>
        <begin position="427"/>
        <end position="451"/>
    </location>
</feature>
<dbReference type="GO" id="GO:0005886">
    <property type="term" value="C:plasma membrane"/>
    <property type="evidence" value="ECO:0007669"/>
    <property type="project" value="UniProtKB-SubCell"/>
</dbReference>
<dbReference type="PANTHER" id="PTHR23502:SF74">
    <property type="entry name" value="MAJOR FACILITATOR SUPERFAMILY (MFS) PROFILE DOMAIN-CONTAINING PROTEIN"/>
    <property type="match status" value="1"/>
</dbReference>
<dbReference type="Gene3D" id="1.20.1250.20">
    <property type="entry name" value="MFS general substrate transporter like domains"/>
    <property type="match status" value="1"/>
</dbReference>
<feature type="transmembrane region" description="Helical" evidence="6">
    <location>
        <begin position="402"/>
        <end position="421"/>
    </location>
</feature>
<evidence type="ECO:0000313" key="8">
    <source>
        <dbReference type="EMBL" id="OXV07706.1"/>
    </source>
</evidence>
<feature type="domain" description="Major facilitator superfamily (MFS) profile" evidence="7">
    <location>
        <begin position="87"/>
        <end position="523"/>
    </location>
</feature>
<organism evidence="8 9">
    <name type="scientific">Elaphomyces granulatus</name>
    <dbReference type="NCBI Taxonomy" id="519963"/>
    <lineage>
        <taxon>Eukaryota</taxon>
        <taxon>Fungi</taxon>
        <taxon>Dikarya</taxon>
        <taxon>Ascomycota</taxon>
        <taxon>Pezizomycotina</taxon>
        <taxon>Eurotiomycetes</taxon>
        <taxon>Eurotiomycetidae</taxon>
        <taxon>Eurotiales</taxon>
        <taxon>Elaphomycetaceae</taxon>
        <taxon>Elaphomyces</taxon>
    </lineage>
</organism>
<keyword evidence="5 6" id="KW-0472">Membrane</keyword>
<feature type="transmembrane region" description="Helical" evidence="6">
    <location>
        <begin position="217"/>
        <end position="236"/>
    </location>
</feature>
<dbReference type="PANTHER" id="PTHR23502">
    <property type="entry name" value="MAJOR FACILITATOR SUPERFAMILY"/>
    <property type="match status" value="1"/>
</dbReference>
<reference evidence="8 9" key="1">
    <citation type="journal article" date="2015" name="Environ. Microbiol.">
        <title>Metagenome sequence of Elaphomyces granulatus from sporocarp tissue reveals Ascomycota ectomycorrhizal fingerprints of genome expansion and a Proteobacteria-rich microbiome.</title>
        <authorList>
            <person name="Quandt C.A."/>
            <person name="Kohler A."/>
            <person name="Hesse C.N."/>
            <person name="Sharpton T.J."/>
            <person name="Martin F."/>
            <person name="Spatafora J.W."/>
        </authorList>
    </citation>
    <scope>NUCLEOTIDE SEQUENCE [LARGE SCALE GENOMIC DNA]</scope>
    <source>
        <strain evidence="8 9">OSC145934</strain>
    </source>
</reference>
<feature type="transmembrane region" description="Helical" evidence="6">
    <location>
        <begin position="89"/>
        <end position="108"/>
    </location>
</feature>
<feature type="transmembrane region" description="Helical" evidence="6">
    <location>
        <begin position="352"/>
        <end position="379"/>
    </location>
</feature>
<feature type="transmembrane region" description="Helical" evidence="6">
    <location>
        <begin position="183"/>
        <end position="205"/>
    </location>
</feature>
<keyword evidence="9" id="KW-1185">Reference proteome</keyword>
<comment type="similarity">
    <text evidence="2">Belongs to the major facilitator superfamily.</text>
</comment>
<feature type="transmembrane region" description="Helical" evidence="6">
    <location>
        <begin position="248"/>
        <end position="274"/>
    </location>
</feature>
<evidence type="ECO:0000256" key="2">
    <source>
        <dbReference type="ARBA" id="ARBA00008335"/>
    </source>
</evidence>
<feature type="transmembrane region" description="Helical" evidence="6">
    <location>
        <begin position="492"/>
        <end position="515"/>
    </location>
</feature>
<feature type="transmembrane region" description="Helical" evidence="6">
    <location>
        <begin position="160"/>
        <end position="177"/>
    </location>
</feature>
<evidence type="ECO:0000256" key="5">
    <source>
        <dbReference type="ARBA" id="ARBA00023136"/>
    </source>
</evidence>
<dbReference type="EMBL" id="NPHW01004614">
    <property type="protein sequence ID" value="OXV07706.1"/>
    <property type="molecule type" value="Genomic_DNA"/>
</dbReference>
<name>A0A232LUB3_9EURO</name>
<dbReference type="InterPro" id="IPR020846">
    <property type="entry name" value="MFS_dom"/>
</dbReference>
<dbReference type="InterPro" id="IPR036259">
    <property type="entry name" value="MFS_trans_sf"/>
</dbReference>
<evidence type="ECO:0000256" key="4">
    <source>
        <dbReference type="ARBA" id="ARBA00022989"/>
    </source>
</evidence>
<evidence type="ECO:0000256" key="6">
    <source>
        <dbReference type="SAM" id="Phobius"/>
    </source>
</evidence>